<dbReference type="AlphaFoldDB" id="A0A8S1NDC5"/>
<evidence type="ECO:0000256" key="1">
    <source>
        <dbReference type="SAM" id="MobiDB-lite"/>
    </source>
</evidence>
<evidence type="ECO:0000313" key="2">
    <source>
        <dbReference type="EMBL" id="CAD8089249.1"/>
    </source>
</evidence>
<name>A0A8S1NDC5_9CILI</name>
<gene>
    <name evidence="2" type="ORF">PSON_ATCC_30995.1.T0540019</name>
</gene>
<accession>A0A8S1NDC5</accession>
<proteinExistence type="predicted"/>
<feature type="region of interest" description="Disordered" evidence="1">
    <location>
        <begin position="1"/>
        <end position="22"/>
    </location>
</feature>
<evidence type="ECO:0000313" key="3">
    <source>
        <dbReference type="Proteomes" id="UP000692954"/>
    </source>
</evidence>
<protein>
    <submittedName>
        <fullName evidence="2">Uncharacterized protein</fullName>
    </submittedName>
</protein>
<feature type="compositionally biased region" description="Basic and acidic residues" evidence="1">
    <location>
        <begin position="8"/>
        <end position="22"/>
    </location>
</feature>
<sequence>MGCSVTKTQEEKNLKASKKDKFEQHLITQSHIQSPPRLPQSKQFSIEKNAIIIRRRLKSQLKTRTRSEFDKQAFSA</sequence>
<organism evidence="2 3">
    <name type="scientific">Paramecium sonneborni</name>
    <dbReference type="NCBI Taxonomy" id="65129"/>
    <lineage>
        <taxon>Eukaryota</taxon>
        <taxon>Sar</taxon>
        <taxon>Alveolata</taxon>
        <taxon>Ciliophora</taxon>
        <taxon>Intramacronucleata</taxon>
        <taxon>Oligohymenophorea</taxon>
        <taxon>Peniculida</taxon>
        <taxon>Parameciidae</taxon>
        <taxon>Paramecium</taxon>
    </lineage>
</organism>
<dbReference type="Proteomes" id="UP000692954">
    <property type="component" value="Unassembled WGS sequence"/>
</dbReference>
<keyword evidence="3" id="KW-1185">Reference proteome</keyword>
<dbReference type="EMBL" id="CAJJDN010000054">
    <property type="protein sequence ID" value="CAD8089249.1"/>
    <property type="molecule type" value="Genomic_DNA"/>
</dbReference>
<reference evidence="2" key="1">
    <citation type="submission" date="2021-01" db="EMBL/GenBank/DDBJ databases">
        <authorList>
            <consortium name="Genoscope - CEA"/>
            <person name="William W."/>
        </authorList>
    </citation>
    <scope>NUCLEOTIDE SEQUENCE</scope>
</reference>
<comment type="caution">
    <text evidence="2">The sequence shown here is derived from an EMBL/GenBank/DDBJ whole genome shotgun (WGS) entry which is preliminary data.</text>
</comment>